<reference evidence="3 4" key="1">
    <citation type="submission" date="2020-08" db="EMBL/GenBank/DDBJ databases">
        <title>Genomic Encyclopedia of Type Strains, Phase IV (KMG-IV): sequencing the most valuable type-strain genomes for metagenomic binning, comparative biology and taxonomic classification.</title>
        <authorList>
            <person name="Goeker M."/>
        </authorList>
    </citation>
    <scope>NUCLEOTIDE SEQUENCE [LARGE SCALE GENOMIC DNA]</scope>
    <source>
        <strain evidence="3 4">DSM 19979</strain>
    </source>
</reference>
<feature type="signal peptide" evidence="2">
    <location>
        <begin position="1"/>
        <end position="21"/>
    </location>
</feature>
<dbReference type="Pfam" id="PF03401">
    <property type="entry name" value="TctC"/>
    <property type="match status" value="1"/>
</dbReference>
<comment type="caution">
    <text evidence="3">The sequence shown here is derived from an EMBL/GenBank/DDBJ whole genome shotgun (WGS) entry which is preliminary data.</text>
</comment>
<dbReference type="PANTHER" id="PTHR42928">
    <property type="entry name" value="TRICARBOXYLATE-BINDING PROTEIN"/>
    <property type="match status" value="1"/>
</dbReference>
<keyword evidence="3" id="KW-0675">Receptor</keyword>
<proteinExistence type="inferred from homology"/>
<dbReference type="SUPFAM" id="SSF53850">
    <property type="entry name" value="Periplasmic binding protein-like II"/>
    <property type="match status" value="1"/>
</dbReference>
<dbReference type="InterPro" id="IPR005064">
    <property type="entry name" value="BUG"/>
</dbReference>
<dbReference type="PANTHER" id="PTHR42928:SF5">
    <property type="entry name" value="BLR1237 PROTEIN"/>
    <property type="match status" value="1"/>
</dbReference>
<sequence length="325" mass="33776">MFRRQLILGAAALPLAAPALAQSAWPARGPVRLISTFPPGGFADTMARLLAAELTPRIGQSVVVENRAGAGGTLGANLAAQAAPDGYTLVMSHSSPFGVASGTYPNLAYNVVDGFTHLALLAESANLLMVKGDSPIRTLADYIEAARRGPIRYGSSGIGSGTHLMGEVMSRQANLPNMDHVPYRGSAAGLADLLGGRIESMFDPITTNTGMIRDGQVRVLALSTPTRIPAFPDIPTFAEQGMPVLTNTTWAGLSGPRGLPADIATKLTEASVAAMATPNVTARLEQLANYAPNPPVTGEAYTAFIREFAEKWGGAARQLGIVAGA</sequence>
<keyword evidence="4" id="KW-1185">Reference proteome</keyword>
<protein>
    <submittedName>
        <fullName evidence="3">Tripartite-type tricarboxylate transporter receptor subunit TctC</fullName>
    </submittedName>
</protein>
<evidence type="ECO:0000313" key="3">
    <source>
        <dbReference type="EMBL" id="MBB3899163.1"/>
    </source>
</evidence>
<evidence type="ECO:0000313" key="4">
    <source>
        <dbReference type="Proteomes" id="UP000553193"/>
    </source>
</evidence>
<dbReference type="CDD" id="cd07012">
    <property type="entry name" value="PBP2_Bug_TTT"/>
    <property type="match status" value="1"/>
</dbReference>
<comment type="similarity">
    <text evidence="1">Belongs to the UPF0065 (bug) family.</text>
</comment>
<dbReference type="AlphaFoldDB" id="A0A840AFB0"/>
<evidence type="ECO:0000256" key="2">
    <source>
        <dbReference type="SAM" id="SignalP"/>
    </source>
</evidence>
<dbReference type="EMBL" id="JACIDJ010000004">
    <property type="protein sequence ID" value="MBB3899163.1"/>
    <property type="molecule type" value="Genomic_DNA"/>
</dbReference>
<dbReference type="InterPro" id="IPR042100">
    <property type="entry name" value="Bug_dom1"/>
</dbReference>
<keyword evidence="2" id="KW-0732">Signal</keyword>
<dbReference type="Gene3D" id="3.40.190.10">
    <property type="entry name" value="Periplasmic binding protein-like II"/>
    <property type="match status" value="1"/>
</dbReference>
<organism evidence="3 4">
    <name type="scientific">Roseococcus suduntuyensis</name>
    <dbReference type="NCBI Taxonomy" id="455361"/>
    <lineage>
        <taxon>Bacteria</taxon>
        <taxon>Pseudomonadati</taxon>
        <taxon>Pseudomonadota</taxon>
        <taxon>Alphaproteobacteria</taxon>
        <taxon>Acetobacterales</taxon>
        <taxon>Roseomonadaceae</taxon>
        <taxon>Roseococcus</taxon>
    </lineage>
</organism>
<dbReference type="RefSeq" id="WP_184384682.1">
    <property type="nucleotide sequence ID" value="NZ_JACIDJ010000004.1"/>
</dbReference>
<feature type="chain" id="PRO_5032699895" evidence="2">
    <location>
        <begin position="22"/>
        <end position="325"/>
    </location>
</feature>
<accession>A0A840AFB0</accession>
<gene>
    <name evidence="3" type="ORF">GGQ83_002611</name>
</gene>
<dbReference type="Proteomes" id="UP000553193">
    <property type="component" value="Unassembled WGS sequence"/>
</dbReference>
<evidence type="ECO:0000256" key="1">
    <source>
        <dbReference type="ARBA" id="ARBA00006987"/>
    </source>
</evidence>
<dbReference type="Gene3D" id="3.40.190.150">
    <property type="entry name" value="Bordetella uptake gene, domain 1"/>
    <property type="match status" value="1"/>
</dbReference>
<dbReference type="PIRSF" id="PIRSF017082">
    <property type="entry name" value="YflP"/>
    <property type="match status" value="1"/>
</dbReference>
<name>A0A840AFB0_9PROT</name>